<dbReference type="InterPro" id="IPR006311">
    <property type="entry name" value="TAT_signal"/>
</dbReference>
<dbReference type="HOGENOM" id="CLU_031285_2_0_11"/>
<dbReference type="SUPFAM" id="SSF53850">
    <property type="entry name" value="Periplasmic binding protein-like II"/>
    <property type="match status" value="1"/>
</dbReference>
<dbReference type="STRING" id="479433.Caci_4419"/>
<dbReference type="InParanoid" id="C7PW35"/>
<sequence length="456" mass="47722" precursor="true">MTISRRRGVLLGATALAVALAATACSSSASSGGSGKTSSGSSQAATVTDADLQAALTAGGNLTVWAWEPTLKKVVADFQTKYPNVHVNLVNAGTGNDEYKALQNAVQAGKGVPDVAHIEYYALPQFELTKSVANLDEFGAAALNGTFTPGPWSSVQAAGGVYGLPMDSGPMALFYNQTVFTKFGITTPPATWDEYIADAKKIHTADPSVYMTNDTGDAGFTTSMIWQAGGKPYSVSGTTLGVNFAGDAGTQKFATAWQQLLDGHDLAPISSWSDAWYQGMASGKIASLTIGAWMPASLESGVKSGSGQWRVAPMPQWTAGGKVTSENGGSSLAVMKASTNQKLAYAFLKYATVDEGAQTRVDNGAFPATVKQLNSPDFLNKTDAYFGDQKINQVLAQSAAEVAPGWSYLPFQVYANSVFNDTAGKAYIGSSSLADGLKAWQDASIKYAKDQGFTVK</sequence>
<dbReference type="CDD" id="cd13585">
    <property type="entry name" value="PBP2_TMBP_like"/>
    <property type="match status" value="1"/>
</dbReference>
<evidence type="ECO:0000313" key="5">
    <source>
        <dbReference type="EMBL" id="ACU73283.1"/>
    </source>
</evidence>
<dbReference type="PROSITE" id="PS51318">
    <property type="entry name" value="TAT"/>
    <property type="match status" value="1"/>
</dbReference>
<organism evidence="5 6">
    <name type="scientific">Catenulispora acidiphila (strain DSM 44928 / JCM 14897 / NBRC 102108 / NRRL B-24433 / ID139908)</name>
    <dbReference type="NCBI Taxonomy" id="479433"/>
    <lineage>
        <taxon>Bacteria</taxon>
        <taxon>Bacillati</taxon>
        <taxon>Actinomycetota</taxon>
        <taxon>Actinomycetes</taxon>
        <taxon>Catenulisporales</taxon>
        <taxon>Catenulisporaceae</taxon>
        <taxon>Catenulispora</taxon>
    </lineage>
</organism>
<name>C7PW35_CATAD</name>
<dbReference type="PANTHER" id="PTHR43649:SF14">
    <property type="entry name" value="BLR3389 PROTEIN"/>
    <property type="match status" value="1"/>
</dbReference>
<evidence type="ECO:0000256" key="2">
    <source>
        <dbReference type="ARBA" id="ARBA00022448"/>
    </source>
</evidence>
<dbReference type="AlphaFoldDB" id="C7PW35"/>
<dbReference type="InterPro" id="IPR006061">
    <property type="entry name" value="SBP_1_CS"/>
</dbReference>
<dbReference type="InterPro" id="IPR006059">
    <property type="entry name" value="SBP"/>
</dbReference>
<dbReference type="Pfam" id="PF01547">
    <property type="entry name" value="SBP_bac_1"/>
    <property type="match status" value="1"/>
</dbReference>
<dbReference type="OrthoDB" id="2515046at2"/>
<dbReference type="KEGG" id="cai:Caci_4419"/>
<accession>C7PW35</accession>
<evidence type="ECO:0000256" key="4">
    <source>
        <dbReference type="SAM" id="SignalP"/>
    </source>
</evidence>
<keyword evidence="3 4" id="KW-0732">Signal</keyword>
<dbReference type="PROSITE" id="PS51257">
    <property type="entry name" value="PROKAR_LIPOPROTEIN"/>
    <property type="match status" value="1"/>
</dbReference>
<dbReference type="PANTHER" id="PTHR43649">
    <property type="entry name" value="ARABINOSE-BINDING PROTEIN-RELATED"/>
    <property type="match status" value="1"/>
</dbReference>
<reference evidence="5 6" key="1">
    <citation type="journal article" date="2009" name="Stand. Genomic Sci.">
        <title>Complete genome sequence of Catenulispora acidiphila type strain (ID 139908).</title>
        <authorList>
            <person name="Copeland A."/>
            <person name="Lapidus A."/>
            <person name="Glavina Del Rio T."/>
            <person name="Nolan M."/>
            <person name="Lucas S."/>
            <person name="Chen F."/>
            <person name="Tice H."/>
            <person name="Cheng J.F."/>
            <person name="Bruce D."/>
            <person name="Goodwin L."/>
            <person name="Pitluck S."/>
            <person name="Mikhailova N."/>
            <person name="Pati A."/>
            <person name="Ivanova N."/>
            <person name="Mavromatis K."/>
            <person name="Chen A."/>
            <person name="Palaniappan K."/>
            <person name="Chain P."/>
            <person name="Land M."/>
            <person name="Hauser L."/>
            <person name="Chang Y.J."/>
            <person name="Jeffries C.D."/>
            <person name="Chertkov O."/>
            <person name="Brettin T."/>
            <person name="Detter J.C."/>
            <person name="Han C."/>
            <person name="Ali Z."/>
            <person name="Tindall B.J."/>
            <person name="Goker M."/>
            <person name="Bristow J."/>
            <person name="Eisen J.A."/>
            <person name="Markowitz V."/>
            <person name="Hugenholtz P."/>
            <person name="Kyrpides N.C."/>
            <person name="Klenk H.P."/>
        </authorList>
    </citation>
    <scope>NUCLEOTIDE SEQUENCE [LARGE SCALE GENOMIC DNA]</scope>
    <source>
        <strain evidence="6">DSM 44928 / JCM 14897 / NBRC 102108 / NRRL B-24433 / ID139908</strain>
    </source>
</reference>
<dbReference type="InterPro" id="IPR050490">
    <property type="entry name" value="Bact_solute-bd_prot1"/>
</dbReference>
<dbReference type="EMBL" id="CP001700">
    <property type="protein sequence ID" value="ACU73283.1"/>
    <property type="molecule type" value="Genomic_DNA"/>
</dbReference>
<comment type="similarity">
    <text evidence="1">Belongs to the bacterial solute-binding protein 1 family.</text>
</comment>
<evidence type="ECO:0000313" key="6">
    <source>
        <dbReference type="Proteomes" id="UP000000851"/>
    </source>
</evidence>
<dbReference type="Proteomes" id="UP000000851">
    <property type="component" value="Chromosome"/>
</dbReference>
<keyword evidence="2" id="KW-0813">Transport</keyword>
<proteinExistence type="inferred from homology"/>
<dbReference type="PROSITE" id="PS01037">
    <property type="entry name" value="SBP_BACTERIAL_1"/>
    <property type="match status" value="1"/>
</dbReference>
<dbReference type="GO" id="GO:0055085">
    <property type="term" value="P:transmembrane transport"/>
    <property type="evidence" value="ECO:0007669"/>
    <property type="project" value="InterPro"/>
</dbReference>
<dbReference type="Gene3D" id="3.40.190.10">
    <property type="entry name" value="Periplasmic binding protein-like II"/>
    <property type="match status" value="1"/>
</dbReference>
<dbReference type="RefSeq" id="WP_015793012.1">
    <property type="nucleotide sequence ID" value="NC_013131.1"/>
</dbReference>
<gene>
    <name evidence="5" type="ordered locus">Caci_4419</name>
</gene>
<feature type="chain" id="PRO_5038856798" evidence="4">
    <location>
        <begin position="25"/>
        <end position="456"/>
    </location>
</feature>
<evidence type="ECO:0000256" key="3">
    <source>
        <dbReference type="ARBA" id="ARBA00022729"/>
    </source>
</evidence>
<protein>
    <submittedName>
        <fullName evidence="5">Extracellular solute-binding protein family 1</fullName>
    </submittedName>
</protein>
<keyword evidence="6" id="KW-1185">Reference proteome</keyword>
<dbReference type="eggNOG" id="COG1653">
    <property type="taxonomic scope" value="Bacteria"/>
</dbReference>
<feature type="signal peptide" evidence="4">
    <location>
        <begin position="1"/>
        <end position="24"/>
    </location>
</feature>
<evidence type="ECO:0000256" key="1">
    <source>
        <dbReference type="ARBA" id="ARBA00008520"/>
    </source>
</evidence>